<sequence length="242" mass="26982">MHQVIMLMPSRLEEIIGVTFHDPLLLQSAFVHRSFMHEHPERVPGLSSNERLEFLGDAVLNFLTAAWLFVRYPDRSEGELTSLRSALVKTTTLAGFARELDLGTYIRISRGEDTPAARNRDALLADIFEAVLGAIYLDQGVEGVSLFVTPFLERQMKTIEEGGGEVNYRTQLQEVAQARYSQTPTYRVIDEDGPAHQRVFTMEVRLGEQVLGIGRGLNKQAAAQTAAQEALQRLAVVEDDPA</sequence>
<dbReference type="PANTHER" id="PTHR11207:SF0">
    <property type="entry name" value="RIBONUCLEASE 3"/>
    <property type="match status" value="1"/>
</dbReference>
<evidence type="ECO:0000256" key="4">
    <source>
        <dbReference type="ARBA" id="ARBA00022664"/>
    </source>
</evidence>
<evidence type="ECO:0000256" key="6">
    <source>
        <dbReference type="ARBA" id="ARBA00022759"/>
    </source>
</evidence>
<dbReference type="PROSITE" id="PS50137">
    <property type="entry name" value="DS_RBD"/>
    <property type="match status" value="1"/>
</dbReference>
<keyword evidence="13" id="KW-1185">Reference proteome</keyword>
<dbReference type="InterPro" id="IPR014720">
    <property type="entry name" value="dsRBD_dom"/>
</dbReference>
<dbReference type="GO" id="GO:0005737">
    <property type="term" value="C:cytoplasm"/>
    <property type="evidence" value="ECO:0007669"/>
    <property type="project" value="UniProtKB-SubCell"/>
</dbReference>
<dbReference type="HAMAP" id="MF_00104">
    <property type="entry name" value="RNase_III"/>
    <property type="match status" value="1"/>
</dbReference>
<dbReference type="EC" id="3.1.26.3" evidence="9"/>
<accession>A0A2H3KY60</accession>
<feature type="binding site" evidence="9">
    <location>
        <position position="126"/>
    </location>
    <ligand>
        <name>Mg(2+)</name>
        <dbReference type="ChEBI" id="CHEBI:18420"/>
    </ligand>
</feature>
<dbReference type="GO" id="GO:0003725">
    <property type="term" value="F:double-stranded RNA binding"/>
    <property type="evidence" value="ECO:0007669"/>
    <property type="project" value="TreeGrafter"/>
</dbReference>
<evidence type="ECO:0000256" key="3">
    <source>
        <dbReference type="ARBA" id="ARBA00022552"/>
    </source>
</evidence>
<dbReference type="InterPro" id="IPR011907">
    <property type="entry name" value="RNase_III"/>
</dbReference>
<dbReference type="Proteomes" id="UP000220922">
    <property type="component" value="Unassembled WGS sequence"/>
</dbReference>
<dbReference type="Pfam" id="PF14622">
    <property type="entry name" value="Ribonucleas_3_3"/>
    <property type="match status" value="1"/>
</dbReference>
<comment type="subunit">
    <text evidence="9">Homodimer.</text>
</comment>
<proteinExistence type="inferred from homology"/>
<dbReference type="GO" id="GO:0046872">
    <property type="term" value="F:metal ion binding"/>
    <property type="evidence" value="ECO:0007669"/>
    <property type="project" value="UniProtKB-KW"/>
</dbReference>
<dbReference type="AlphaFoldDB" id="A0A2H3KY60"/>
<evidence type="ECO:0000256" key="8">
    <source>
        <dbReference type="ARBA" id="ARBA00022884"/>
    </source>
</evidence>
<dbReference type="SMART" id="SM00358">
    <property type="entry name" value="DSRM"/>
    <property type="match status" value="1"/>
</dbReference>
<dbReference type="CDD" id="cd10845">
    <property type="entry name" value="DSRM_RNAse_III_family"/>
    <property type="match status" value="1"/>
</dbReference>
<name>A0A2H3KY60_9CHLR</name>
<dbReference type="Gene3D" id="1.10.1520.10">
    <property type="entry name" value="Ribonuclease III domain"/>
    <property type="match status" value="1"/>
</dbReference>
<dbReference type="GO" id="GO:0004525">
    <property type="term" value="F:ribonuclease III activity"/>
    <property type="evidence" value="ECO:0007669"/>
    <property type="project" value="UniProtKB-UniRule"/>
</dbReference>
<dbReference type="Gene3D" id="3.30.160.20">
    <property type="match status" value="1"/>
</dbReference>
<dbReference type="EMBL" id="LYXE01000157">
    <property type="protein sequence ID" value="PDV97291.1"/>
    <property type="molecule type" value="Genomic_DNA"/>
</dbReference>
<dbReference type="PANTHER" id="PTHR11207">
    <property type="entry name" value="RIBONUCLEASE III"/>
    <property type="match status" value="1"/>
</dbReference>
<keyword evidence="4 9" id="KW-0507">mRNA processing</keyword>
<comment type="cofactor">
    <cofactor evidence="9">
        <name>Mg(2+)</name>
        <dbReference type="ChEBI" id="CHEBI:18420"/>
    </cofactor>
</comment>
<reference evidence="12 13" key="1">
    <citation type="submission" date="2016-05" db="EMBL/GenBank/DDBJ databases">
        <authorList>
            <person name="Lavstsen T."/>
            <person name="Jespersen J.S."/>
        </authorList>
    </citation>
    <scope>NUCLEOTIDE SEQUENCE [LARGE SCALE GENOMIC DNA]</scope>
    <source>
        <strain evidence="12 13">B7-9</strain>
    </source>
</reference>
<comment type="similarity">
    <text evidence="2">Belongs to the ribonuclease III family.</text>
</comment>
<dbReference type="PROSITE" id="PS50142">
    <property type="entry name" value="RNASE_3_2"/>
    <property type="match status" value="1"/>
</dbReference>
<keyword evidence="9" id="KW-0699">rRNA-binding</keyword>
<dbReference type="InterPro" id="IPR000999">
    <property type="entry name" value="RNase_III_dom"/>
</dbReference>
<organism evidence="12 13">
    <name type="scientific">Candidatus Chloroploca asiatica</name>
    <dbReference type="NCBI Taxonomy" id="1506545"/>
    <lineage>
        <taxon>Bacteria</taxon>
        <taxon>Bacillati</taxon>
        <taxon>Chloroflexota</taxon>
        <taxon>Chloroflexia</taxon>
        <taxon>Chloroflexales</taxon>
        <taxon>Chloroflexineae</taxon>
        <taxon>Oscillochloridaceae</taxon>
        <taxon>Candidatus Chloroploca</taxon>
    </lineage>
</organism>
<protein>
    <recommendedName>
        <fullName evidence="9">Ribonuclease 3</fullName>
        <ecNumber evidence="9">3.1.26.3</ecNumber>
    </recommendedName>
    <alternativeName>
        <fullName evidence="9">Ribonuclease III</fullName>
        <shortName evidence="9">RNase III</shortName>
    </alternativeName>
</protein>
<feature type="active site" evidence="9">
    <location>
        <position position="57"/>
    </location>
</feature>
<evidence type="ECO:0000256" key="5">
    <source>
        <dbReference type="ARBA" id="ARBA00022722"/>
    </source>
</evidence>
<comment type="caution">
    <text evidence="12">The sequence shown here is derived from an EMBL/GenBank/DDBJ whole genome shotgun (WGS) entry which is preliminary data.</text>
</comment>
<dbReference type="GO" id="GO:0019843">
    <property type="term" value="F:rRNA binding"/>
    <property type="evidence" value="ECO:0007669"/>
    <property type="project" value="UniProtKB-KW"/>
</dbReference>
<dbReference type="Pfam" id="PF00035">
    <property type="entry name" value="dsrm"/>
    <property type="match status" value="1"/>
</dbReference>
<keyword evidence="9" id="KW-0819">tRNA processing</keyword>
<comment type="function">
    <text evidence="9">Digests double-stranded RNA. Involved in the processing of primary rRNA transcript to yield the immediate precursors to the large and small rRNAs (23S and 16S). Processes some mRNAs, and tRNAs when they are encoded in the rRNA operon. Processes pre-crRNA and tracrRNA of type II CRISPR loci if present in the organism.</text>
</comment>
<keyword evidence="9" id="KW-0963">Cytoplasm</keyword>
<dbReference type="GO" id="GO:0010468">
    <property type="term" value="P:regulation of gene expression"/>
    <property type="evidence" value="ECO:0007669"/>
    <property type="project" value="TreeGrafter"/>
</dbReference>
<evidence type="ECO:0000256" key="2">
    <source>
        <dbReference type="ARBA" id="ARBA00010183"/>
    </source>
</evidence>
<evidence type="ECO:0000256" key="9">
    <source>
        <dbReference type="HAMAP-Rule" id="MF_00104"/>
    </source>
</evidence>
<keyword evidence="5 9" id="KW-0540">Nuclease</keyword>
<feature type="domain" description="DRBM" evidence="10">
    <location>
        <begin position="167"/>
        <end position="236"/>
    </location>
</feature>
<evidence type="ECO:0000256" key="7">
    <source>
        <dbReference type="ARBA" id="ARBA00022801"/>
    </source>
</evidence>
<gene>
    <name evidence="9" type="primary">rnc</name>
    <name evidence="12" type="ORF">A9Q02_04840</name>
</gene>
<keyword evidence="9" id="KW-0479">Metal-binding</keyword>
<dbReference type="SUPFAM" id="SSF69065">
    <property type="entry name" value="RNase III domain-like"/>
    <property type="match status" value="1"/>
</dbReference>
<comment type="catalytic activity">
    <reaction evidence="1 9">
        <text>Endonucleolytic cleavage to 5'-phosphomonoester.</text>
        <dbReference type="EC" id="3.1.26.3"/>
    </reaction>
</comment>
<dbReference type="SMART" id="SM00535">
    <property type="entry name" value="RIBOc"/>
    <property type="match status" value="1"/>
</dbReference>
<dbReference type="FunFam" id="1.10.1520.10:FF:000001">
    <property type="entry name" value="Ribonuclease 3"/>
    <property type="match status" value="1"/>
</dbReference>
<keyword evidence="6 9" id="KW-0255">Endonuclease</keyword>
<dbReference type="GO" id="GO:0006397">
    <property type="term" value="P:mRNA processing"/>
    <property type="evidence" value="ECO:0007669"/>
    <property type="project" value="UniProtKB-UniRule"/>
</dbReference>
<keyword evidence="3 9" id="KW-0698">rRNA processing</keyword>
<feature type="domain" description="RNase III" evidence="11">
    <location>
        <begin position="9"/>
        <end position="140"/>
    </location>
</feature>
<evidence type="ECO:0000256" key="1">
    <source>
        <dbReference type="ARBA" id="ARBA00000109"/>
    </source>
</evidence>
<dbReference type="NCBIfam" id="TIGR02191">
    <property type="entry name" value="RNaseIII"/>
    <property type="match status" value="1"/>
</dbReference>
<evidence type="ECO:0000313" key="13">
    <source>
        <dbReference type="Proteomes" id="UP000220922"/>
    </source>
</evidence>
<dbReference type="GO" id="GO:0008033">
    <property type="term" value="P:tRNA processing"/>
    <property type="evidence" value="ECO:0007669"/>
    <property type="project" value="UniProtKB-KW"/>
</dbReference>
<keyword evidence="7 9" id="KW-0378">Hydrolase</keyword>
<feature type="active site" evidence="9">
    <location>
        <position position="129"/>
    </location>
</feature>
<evidence type="ECO:0000259" key="11">
    <source>
        <dbReference type="PROSITE" id="PS50142"/>
    </source>
</evidence>
<evidence type="ECO:0000313" key="12">
    <source>
        <dbReference type="EMBL" id="PDV97291.1"/>
    </source>
</evidence>
<dbReference type="PROSITE" id="PS00517">
    <property type="entry name" value="RNASE_3_1"/>
    <property type="match status" value="1"/>
</dbReference>
<dbReference type="SUPFAM" id="SSF54768">
    <property type="entry name" value="dsRNA-binding domain-like"/>
    <property type="match status" value="1"/>
</dbReference>
<dbReference type="InterPro" id="IPR036389">
    <property type="entry name" value="RNase_III_sf"/>
</dbReference>
<feature type="binding site" evidence="9">
    <location>
        <position position="53"/>
    </location>
    <ligand>
        <name>Mg(2+)</name>
        <dbReference type="ChEBI" id="CHEBI:18420"/>
    </ligand>
</feature>
<evidence type="ECO:0000259" key="10">
    <source>
        <dbReference type="PROSITE" id="PS50137"/>
    </source>
</evidence>
<keyword evidence="8 9" id="KW-0694">RNA-binding</keyword>
<dbReference type="FunFam" id="3.30.160.20:FF:000007">
    <property type="entry name" value="Double-stranded RNA-binding protein Staufen homolog 1"/>
    <property type="match status" value="1"/>
</dbReference>
<comment type="subcellular location">
    <subcellularLocation>
        <location evidence="9">Cytoplasm</location>
    </subcellularLocation>
</comment>
<dbReference type="CDD" id="cd00593">
    <property type="entry name" value="RIBOc"/>
    <property type="match status" value="1"/>
</dbReference>
<keyword evidence="9" id="KW-0460">Magnesium</keyword>
<feature type="binding site" evidence="9">
    <location>
        <position position="129"/>
    </location>
    <ligand>
        <name>Mg(2+)</name>
        <dbReference type="ChEBI" id="CHEBI:18420"/>
    </ligand>
</feature>
<dbReference type="GO" id="GO:0006364">
    <property type="term" value="P:rRNA processing"/>
    <property type="evidence" value="ECO:0007669"/>
    <property type="project" value="UniProtKB-UniRule"/>
</dbReference>